<feature type="chain" id="PRO_5020733164" description="DUF3575 domain-containing protein" evidence="1">
    <location>
        <begin position="21"/>
        <end position="201"/>
    </location>
</feature>
<dbReference type="OrthoDB" id="996613at2"/>
<evidence type="ECO:0000313" key="2">
    <source>
        <dbReference type="EMBL" id="TKT86523.1"/>
    </source>
</evidence>
<evidence type="ECO:0000256" key="1">
    <source>
        <dbReference type="SAM" id="SignalP"/>
    </source>
</evidence>
<feature type="signal peptide" evidence="1">
    <location>
        <begin position="1"/>
        <end position="20"/>
    </location>
</feature>
<dbReference type="EMBL" id="SZVO01000024">
    <property type="protein sequence ID" value="TKT86523.1"/>
    <property type="molecule type" value="Genomic_DNA"/>
</dbReference>
<comment type="caution">
    <text evidence="2">The sequence shown here is derived from an EMBL/GenBank/DDBJ whole genome shotgun (WGS) entry which is preliminary data.</text>
</comment>
<dbReference type="Proteomes" id="UP000304900">
    <property type="component" value="Unassembled WGS sequence"/>
</dbReference>
<dbReference type="AlphaFoldDB" id="A0A4V6BJC9"/>
<evidence type="ECO:0008006" key="4">
    <source>
        <dbReference type="Google" id="ProtNLM"/>
    </source>
</evidence>
<sequence>MKNHLLIACILFLFGNTVKAQTDTTAGTFWHPNPPVYAVKHAIEVESLVPMFFTGGYHFALGYRYKKFRIRASVINGGTYNAETAGLKNSSSEFKRYYTTSPGIFFGYNVWKNLEVYSYLEFHTFKITQKSTGIKKDLKSVDTGLGVSYQFFIGKYFYIQPGLHLYVRRNNSVDFETATYHIPNADISPVIRIGARLWKKY</sequence>
<keyword evidence="3" id="KW-1185">Reference proteome</keyword>
<dbReference type="RefSeq" id="WP_137344116.1">
    <property type="nucleotide sequence ID" value="NZ_SZVO01000024.1"/>
</dbReference>
<accession>A0A4V6BJC9</accession>
<protein>
    <recommendedName>
        <fullName evidence="4">DUF3575 domain-containing protein</fullName>
    </recommendedName>
</protein>
<evidence type="ECO:0000313" key="3">
    <source>
        <dbReference type="Proteomes" id="UP000304900"/>
    </source>
</evidence>
<reference evidence="2 3" key="1">
    <citation type="submission" date="2019-05" db="EMBL/GenBank/DDBJ databases">
        <title>Dyadobacter AR-3-8 sp. nov., isolated from arctic soil.</title>
        <authorList>
            <person name="Chaudhary D.K."/>
        </authorList>
    </citation>
    <scope>NUCLEOTIDE SEQUENCE [LARGE SCALE GENOMIC DNA]</scope>
    <source>
        <strain evidence="2 3">AR-3-8</strain>
    </source>
</reference>
<keyword evidence="1" id="KW-0732">Signal</keyword>
<organism evidence="2 3">
    <name type="scientific">Dyadobacter frigoris</name>
    <dbReference type="NCBI Taxonomy" id="2576211"/>
    <lineage>
        <taxon>Bacteria</taxon>
        <taxon>Pseudomonadati</taxon>
        <taxon>Bacteroidota</taxon>
        <taxon>Cytophagia</taxon>
        <taxon>Cytophagales</taxon>
        <taxon>Spirosomataceae</taxon>
        <taxon>Dyadobacter</taxon>
    </lineage>
</organism>
<gene>
    <name evidence="2" type="ORF">FDK13_32075</name>
</gene>
<proteinExistence type="predicted"/>
<name>A0A4V6BJC9_9BACT</name>